<name>A0AAV2YZ07_9STRA</name>
<dbReference type="SUPFAM" id="SSF51206">
    <property type="entry name" value="cAMP-binding domain-like"/>
    <property type="match status" value="2"/>
</dbReference>
<proteinExistence type="predicted"/>
<feature type="transmembrane region" description="Helical" evidence="13">
    <location>
        <begin position="781"/>
        <end position="800"/>
    </location>
</feature>
<dbReference type="PANTHER" id="PTHR10217">
    <property type="entry name" value="VOLTAGE AND LIGAND GATED POTASSIUM CHANNEL"/>
    <property type="match status" value="1"/>
</dbReference>
<feature type="transmembrane region" description="Helical" evidence="13">
    <location>
        <begin position="307"/>
        <end position="327"/>
    </location>
</feature>
<dbReference type="PANTHER" id="PTHR10217:SF435">
    <property type="entry name" value="POTASSIUM VOLTAGE-GATED CHANNEL PROTEIN EAG"/>
    <property type="match status" value="1"/>
</dbReference>
<dbReference type="CDD" id="cd00038">
    <property type="entry name" value="CAP_ED"/>
    <property type="match status" value="1"/>
</dbReference>
<dbReference type="InterPro" id="IPR050818">
    <property type="entry name" value="KCNH_animal-type"/>
</dbReference>
<dbReference type="SMART" id="SM00100">
    <property type="entry name" value="cNMP"/>
    <property type="match status" value="2"/>
</dbReference>
<dbReference type="GO" id="GO:0042391">
    <property type="term" value="P:regulation of membrane potential"/>
    <property type="evidence" value="ECO:0007669"/>
    <property type="project" value="TreeGrafter"/>
</dbReference>
<dbReference type="GO" id="GO:0034702">
    <property type="term" value="C:monoatomic ion channel complex"/>
    <property type="evidence" value="ECO:0007669"/>
    <property type="project" value="UniProtKB-KW"/>
</dbReference>
<dbReference type="Gene3D" id="1.10.287.70">
    <property type="match status" value="2"/>
</dbReference>
<keyword evidence="9" id="KW-0406">Ion transport</keyword>
<protein>
    <recommendedName>
        <fullName evidence="14">Cyclic nucleotide-binding domain-containing protein</fullName>
    </recommendedName>
</protein>
<feature type="domain" description="Cyclic nucleotide-binding" evidence="14">
    <location>
        <begin position="955"/>
        <end position="1100"/>
    </location>
</feature>
<feature type="region of interest" description="Disordered" evidence="12">
    <location>
        <begin position="1"/>
        <end position="33"/>
    </location>
</feature>
<evidence type="ECO:0000256" key="11">
    <source>
        <dbReference type="ARBA" id="ARBA00023303"/>
    </source>
</evidence>
<evidence type="ECO:0000259" key="14">
    <source>
        <dbReference type="PROSITE" id="PS50042"/>
    </source>
</evidence>
<evidence type="ECO:0000256" key="13">
    <source>
        <dbReference type="SAM" id="Phobius"/>
    </source>
</evidence>
<keyword evidence="8 13" id="KW-1133">Transmembrane helix</keyword>
<evidence type="ECO:0000313" key="15">
    <source>
        <dbReference type="EMBL" id="DAZ99631.1"/>
    </source>
</evidence>
<reference evidence="15" key="2">
    <citation type="journal article" date="2023" name="Microbiol Resour">
        <title>Decontamination and Annotation of the Draft Genome Sequence of the Oomycete Lagenidium giganteum ARSEF 373.</title>
        <authorList>
            <person name="Morgan W.R."/>
            <person name="Tartar A."/>
        </authorList>
    </citation>
    <scope>NUCLEOTIDE SEQUENCE</scope>
    <source>
        <strain evidence="15">ARSEF 373</strain>
    </source>
</reference>
<accession>A0AAV2YZ07</accession>
<keyword evidence="6" id="KW-0851">Voltage-gated channel</keyword>
<feature type="transmembrane region" description="Helical" evidence="13">
    <location>
        <begin position="631"/>
        <end position="652"/>
    </location>
</feature>
<comment type="caution">
    <text evidence="15">The sequence shown here is derived from an EMBL/GenBank/DDBJ whole genome shotgun (WGS) entry which is preliminary data.</text>
</comment>
<dbReference type="GO" id="GO:0005886">
    <property type="term" value="C:plasma membrane"/>
    <property type="evidence" value="ECO:0007669"/>
    <property type="project" value="TreeGrafter"/>
</dbReference>
<dbReference type="InterPro" id="IPR005821">
    <property type="entry name" value="Ion_trans_dom"/>
</dbReference>
<dbReference type="InterPro" id="IPR014710">
    <property type="entry name" value="RmlC-like_jellyroll"/>
</dbReference>
<evidence type="ECO:0000256" key="12">
    <source>
        <dbReference type="SAM" id="MobiDB-lite"/>
    </source>
</evidence>
<evidence type="ECO:0000256" key="5">
    <source>
        <dbReference type="ARBA" id="ARBA00022826"/>
    </source>
</evidence>
<sequence length="1208" mass="139563">MKPLHGRTHNKVHDASTIKPRYGLEGPSATSGWGSTRSIRDYLQKNKDVISRRFPSTRFGGKPKRAHHDRFQSRRLRLEIPLETHVQDQSKVSPWVIRPRTNWKVRWDIWVGIIICYSVIFVPYRIGFNVDMQLWEQYMNYGFDASFGFDMVLNLFTGYYDGDVLLTEPRKIRARYFRTWFVFDLLSTLPLDAIMQAVDTVPSTNATYDPSAGTSSSDQSYYSLKLLRTIRLFRLFKLMRLLRLKRALEVLQMDALNAHVLQTLRILMMIIFAIHLMACAWYMFYTWDPTSLNWVTFYERNITGTDMTMPYLVSFYWVSNTIMSVGSGDIVGVTNNERLFTIFVEMFGSICVGLIIANIQMLTENYNQRVVKMKKKLQETKEFLIKRNIPRRIRQRVTSQFEYHWGHRSVFDEEGLLAQFPCSLQYELLAASMESFVVRFPFLGVSSVGFFIHVVPKLRPIVLGNGQTLVEAESVWEELYFLCTGTVESLRGNMIAGALQPGEICGIEYLVSTRKRYTHTYRASSKSELYALRSLELIKAIKKCPIAEKYLTDLSNIVRTRLADAARRGHRALQKQQTIRRNLNQNKSDTFLQYRHRMQPEMNQFRRFQIAITEDIKAHWMVIRHYSRFRIAWDILMGLMIMMTAVGVPFRISFDVKDTDFIFATDRLSDVLFFLDVILNFFTTFVDDTGMEVVDPKEIRRHYLRGSFFVDMISTVPFDYIIESLTNVEDTTNSYRSLKLIRTVKLVKLLRLVRLFKLFKLNIEWTTELDISQDSIRLLKLLAPAIMIAHYVGCFFYYMSSEHPPEDAWWGSAVMEDNSTLSKYVAAIYWATTTMATVGFGDIHPVNHSEQLFAIFVMIGGTTLFAYVVGTVIEIVANSKSLMNREHEMVQRMNAYIKERGVSKDFITACQEHLRYVDAEKTFYCERDLLDALSYSLRSELLLFLNSSILSKIRFFDKKPKWFLSIILPRLVPQYFLAGDLLIYHGNIVSGIFFLMNGVVIAKIPSKLMSPTPDQQQDMDAEADNVFLNAGFVDHDGTIAMLQEGEFFGYKEVLTNIKAAYNVFAAKPTGTYVLPREAFDEFRENYPQVMEDMKSLLMHSINKQQTIVHHWQKNNIIGLSQPEVELYLQKKSGTRRHSFLHANKDHGAEADAEASDDAPEQEPSISSSSPDQYQCDGQKPSMSNSVCEGMLNNHLKSSSGITVDHNDC</sequence>
<feature type="transmembrane region" description="Helical" evidence="13">
    <location>
        <begin position="107"/>
        <end position="126"/>
    </location>
</feature>
<dbReference type="Proteomes" id="UP001146120">
    <property type="component" value="Unassembled WGS sequence"/>
</dbReference>
<evidence type="ECO:0000256" key="1">
    <source>
        <dbReference type="ARBA" id="ARBA00004141"/>
    </source>
</evidence>
<evidence type="ECO:0000256" key="4">
    <source>
        <dbReference type="ARBA" id="ARBA00022692"/>
    </source>
</evidence>
<feature type="transmembrane region" description="Helical" evidence="13">
    <location>
        <begin position="852"/>
        <end position="877"/>
    </location>
</feature>
<feature type="domain" description="Cyclic nucleotide-binding" evidence="14">
    <location>
        <begin position="454"/>
        <end position="532"/>
    </location>
</feature>
<dbReference type="PROSITE" id="PS50042">
    <property type="entry name" value="CNMP_BINDING_3"/>
    <property type="match status" value="2"/>
</dbReference>
<feature type="transmembrane region" description="Helical" evidence="13">
    <location>
        <begin position="266"/>
        <end position="287"/>
    </location>
</feature>
<evidence type="ECO:0000256" key="10">
    <source>
        <dbReference type="ARBA" id="ARBA00023136"/>
    </source>
</evidence>
<evidence type="ECO:0000256" key="7">
    <source>
        <dbReference type="ARBA" id="ARBA00022958"/>
    </source>
</evidence>
<dbReference type="SUPFAM" id="SSF81324">
    <property type="entry name" value="Voltage-gated potassium channels"/>
    <property type="match status" value="2"/>
</dbReference>
<gene>
    <name evidence="15" type="ORF">N0F65_001868</name>
</gene>
<dbReference type="Gene3D" id="1.10.287.630">
    <property type="entry name" value="Helix hairpin bin"/>
    <property type="match status" value="1"/>
</dbReference>
<organism evidence="15 16">
    <name type="scientific">Lagenidium giganteum</name>
    <dbReference type="NCBI Taxonomy" id="4803"/>
    <lineage>
        <taxon>Eukaryota</taxon>
        <taxon>Sar</taxon>
        <taxon>Stramenopiles</taxon>
        <taxon>Oomycota</taxon>
        <taxon>Peronosporomycetes</taxon>
        <taxon>Pythiales</taxon>
        <taxon>Pythiaceae</taxon>
    </lineage>
</organism>
<feature type="transmembrane region" description="Helical" evidence="13">
    <location>
        <begin position="138"/>
        <end position="160"/>
    </location>
</feature>
<dbReference type="InterPro" id="IPR018490">
    <property type="entry name" value="cNMP-bd_dom_sf"/>
</dbReference>
<keyword evidence="11" id="KW-0407">Ion channel</keyword>
<evidence type="ECO:0000256" key="9">
    <source>
        <dbReference type="ARBA" id="ARBA00023065"/>
    </source>
</evidence>
<keyword evidence="10 13" id="KW-0472">Membrane</keyword>
<dbReference type="FunFam" id="1.10.287.70:FF:000123">
    <property type="entry name" value="Potassium channel KAT3"/>
    <property type="match status" value="1"/>
</dbReference>
<evidence type="ECO:0000313" key="16">
    <source>
        <dbReference type="Proteomes" id="UP001146120"/>
    </source>
</evidence>
<dbReference type="AlphaFoldDB" id="A0AAV2YZ07"/>
<keyword evidence="4 13" id="KW-0812">Transmembrane</keyword>
<dbReference type="InterPro" id="IPR000595">
    <property type="entry name" value="cNMP-bd_dom"/>
</dbReference>
<dbReference type="Pfam" id="PF00520">
    <property type="entry name" value="Ion_trans"/>
    <property type="match status" value="2"/>
</dbReference>
<keyword evidence="7" id="KW-0630">Potassium</keyword>
<keyword evidence="2" id="KW-0813">Transport</keyword>
<evidence type="ECO:0000256" key="8">
    <source>
        <dbReference type="ARBA" id="ARBA00022989"/>
    </source>
</evidence>
<reference evidence="15" key="1">
    <citation type="submission" date="2022-11" db="EMBL/GenBank/DDBJ databases">
        <authorList>
            <person name="Morgan W.R."/>
            <person name="Tartar A."/>
        </authorList>
    </citation>
    <scope>NUCLEOTIDE SEQUENCE</scope>
    <source>
        <strain evidence="15">ARSEF 373</strain>
    </source>
</reference>
<keyword evidence="16" id="KW-1185">Reference proteome</keyword>
<dbReference type="Gene3D" id="2.60.120.10">
    <property type="entry name" value="Jelly Rolls"/>
    <property type="match status" value="2"/>
</dbReference>
<keyword evidence="3" id="KW-0633">Potassium transport</keyword>
<evidence type="ECO:0000256" key="2">
    <source>
        <dbReference type="ARBA" id="ARBA00022448"/>
    </source>
</evidence>
<evidence type="ECO:0000256" key="3">
    <source>
        <dbReference type="ARBA" id="ARBA00022538"/>
    </source>
</evidence>
<comment type="subcellular location">
    <subcellularLocation>
        <location evidence="1">Membrane</location>
        <topology evidence="1">Multi-pass membrane protein</topology>
    </subcellularLocation>
</comment>
<dbReference type="PRINTS" id="PR01463">
    <property type="entry name" value="EAGCHANLFMLY"/>
</dbReference>
<keyword evidence="5" id="KW-0631">Potassium channel</keyword>
<evidence type="ECO:0000256" key="6">
    <source>
        <dbReference type="ARBA" id="ARBA00022882"/>
    </source>
</evidence>
<dbReference type="EMBL" id="DAKRPA010000079">
    <property type="protein sequence ID" value="DAZ99631.1"/>
    <property type="molecule type" value="Genomic_DNA"/>
</dbReference>
<feature type="compositionally biased region" description="Basic residues" evidence="12">
    <location>
        <begin position="1"/>
        <end position="10"/>
    </location>
</feature>
<feature type="region of interest" description="Disordered" evidence="12">
    <location>
        <begin position="1147"/>
        <end position="1186"/>
    </location>
</feature>
<dbReference type="InterPro" id="IPR003938">
    <property type="entry name" value="K_chnl_volt-dep_EAG/ELK/ERG"/>
</dbReference>
<dbReference type="GO" id="GO:0005249">
    <property type="term" value="F:voltage-gated potassium channel activity"/>
    <property type="evidence" value="ECO:0007669"/>
    <property type="project" value="InterPro"/>
</dbReference>
<feature type="transmembrane region" description="Helical" evidence="13">
    <location>
        <begin position="339"/>
        <end position="359"/>
    </location>
</feature>
<feature type="compositionally biased region" description="Acidic residues" evidence="12">
    <location>
        <begin position="1150"/>
        <end position="1160"/>
    </location>
</feature>